<keyword evidence="4" id="KW-1015">Disulfide bond</keyword>
<feature type="chain" id="PRO_5044285772" description="Beta-microseminoprotein" evidence="5">
    <location>
        <begin position="22"/>
        <end position="118"/>
    </location>
</feature>
<reference evidence="6" key="4">
    <citation type="submission" date="2025-08" db="UniProtKB">
        <authorList>
            <consortium name="Ensembl"/>
        </authorList>
    </citation>
    <scope>IDENTIFICATION</scope>
</reference>
<dbReference type="GeneTree" id="ENSGT00940000177721"/>
<evidence type="ECO:0000313" key="6">
    <source>
        <dbReference type="Ensembl" id="ENSEEEP00000045503.2"/>
    </source>
</evidence>
<dbReference type="Proteomes" id="UP000314983">
    <property type="component" value="Chromosome 18"/>
</dbReference>
<dbReference type="GO" id="GO:0005576">
    <property type="term" value="C:extracellular region"/>
    <property type="evidence" value="ECO:0007669"/>
    <property type="project" value="UniProtKB-SubCell"/>
</dbReference>
<evidence type="ECO:0008006" key="8">
    <source>
        <dbReference type="Google" id="ProtNLM"/>
    </source>
</evidence>
<dbReference type="STRING" id="8005.ENSEEEP00000045503"/>
<dbReference type="Pfam" id="PF05825">
    <property type="entry name" value="PSP94"/>
    <property type="match status" value="1"/>
</dbReference>
<dbReference type="PANTHER" id="PTHR10500">
    <property type="entry name" value="BETA-MICROSEMINOPROTEIN"/>
    <property type="match status" value="1"/>
</dbReference>
<organism evidence="6 7">
    <name type="scientific">Electrophorus electricus</name>
    <name type="common">Electric eel</name>
    <name type="synonym">Gymnotus electricus</name>
    <dbReference type="NCBI Taxonomy" id="8005"/>
    <lineage>
        <taxon>Eukaryota</taxon>
        <taxon>Metazoa</taxon>
        <taxon>Chordata</taxon>
        <taxon>Craniata</taxon>
        <taxon>Vertebrata</taxon>
        <taxon>Euteleostomi</taxon>
        <taxon>Actinopterygii</taxon>
        <taxon>Neopterygii</taxon>
        <taxon>Teleostei</taxon>
        <taxon>Ostariophysi</taxon>
        <taxon>Gymnotiformes</taxon>
        <taxon>Gymnotoidei</taxon>
        <taxon>Gymnotidae</taxon>
        <taxon>Electrophorus</taxon>
    </lineage>
</organism>
<evidence type="ECO:0000256" key="3">
    <source>
        <dbReference type="ARBA" id="ARBA00022525"/>
    </source>
</evidence>
<keyword evidence="5" id="KW-0732">Signal</keyword>
<reference evidence="6" key="3">
    <citation type="submission" date="2020-05" db="EMBL/GenBank/DDBJ databases">
        <title>Electrophorus electricus (electric eel) genome, fEleEle1, primary haplotype.</title>
        <authorList>
            <person name="Myers G."/>
            <person name="Meyer A."/>
            <person name="Fedrigo O."/>
            <person name="Formenti G."/>
            <person name="Rhie A."/>
            <person name="Tracey A."/>
            <person name="Sims Y."/>
            <person name="Jarvis E.D."/>
        </authorList>
    </citation>
    <scope>NUCLEOTIDE SEQUENCE [LARGE SCALE GENOMIC DNA]</scope>
</reference>
<evidence type="ECO:0000256" key="1">
    <source>
        <dbReference type="ARBA" id="ARBA00004613"/>
    </source>
</evidence>
<keyword evidence="3" id="KW-0964">Secreted</keyword>
<evidence type="ECO:0000313" key="7">
    <source>
        <dbReference type="Proteomes" id="UP000314983"/>
    </source>
</evidence>
<evidence type="ECO:0000256" key="5">
    <source>
        <dbReference type="SAM" id="SignalP"/>
    </source>
</evidence>
<dbReference type="PANTHER" id="PTHR10500:SF7">
    <property type="entry name" value="BETA-MICROSEMINOPROTEIN"/>
    <property type="match status" value="1"/>
</dbReference>
<name>A0A4W4H619_ELEEL</name>
<dbReference type="InterPro" id="IPR008735">
    <property type="entry name" value="PSP94"/>
</dbReference>
<reference evidence="7" key="1">
    <citation type="journal article" date="2014" name="Science">
        <title>Nonhuman genetics. Genomic basis for the convergent evolution of electric organs.</title>
        <authorList>
            <person name="Gallant J.R."/>
            <person name="Traeger L.L."/>
            <person name="Volkening J.D."/>
            <person name="Moffett H."/>
            <person name="Chen P.H."/>
            <person name="Novina C.D."/>
            <person name="Phillips G.N.Jr."/>
            <person name="Anand R."/>
            <person name="Wells G.B."/>
            <person name="Pinch M."/>
            <person name="Guth R."/>
            <person name="Unguez G.A."/>
            <person name="Albert J.S."/>
            <person name="Zakon H.H."/>
            <person name="Samanta M.P."/>
            <person name="Sussman M.R."/>
        </authorList>
    </citation>
    <scope>NUCLEOTIDE SEQUENCE [LARGE SCALE GENOMIC DNA]</scope>
</reference>
<comment type="similarity">
    <text evidence="2">Belongs to the beta-microseminoprotein family.</text>
</comment>
<feature type="signal peptide" evidence="5">
    <location>
        <begin position="1"/>
        <end position="21"/>
    </location>
</feature>
<sequence>MPKWSVFVVLVMCELIPLNNAACSLTLTVEPWTDVPRCQDGVDKTFHPKGTSWTNSKCWTCTCLQSAMRCCHGCCDGLPSKLHFSGDCEVKYNYETCTFKVFQKGNPAIECPYSATGK</sequence>
<dbReference type="Gene3D" id="2.60.40.1900">
    <property type="entry name" value="Beta-microseminoprotein (PSP94) domain"/>
    <property type="match status" value="1"/>
</dbReference>
<dbReference type="AlphaFoldDB" id="A0A4W4H619"/>
<protein>
    <recommendedName>
        <fullName evidence="8">Beta-microseminoprotein</fullName>
    </recommendedName>
</protein>
<keyword evidence="7" id="KW-1185">Reference proteome</keyword>
<dbReference type="OMA" id="MTHCQDD"/>
<proteinExistence type="inferred from homology"/>
<accession>A0A4W4H619</accession>
<evidence type="ECO:0000256" key="2">
    <source>
        <dbReference type="ARBA" id="ARBA00010352"/>
    </source>
</evidence>
<reference evidence="6" key="5">
    <citation type="submission" date="2025-09" db="UniProtKB">
        <authorList>
            <consortium name="Ensembl"/>
        </authorList>
    </citation>
    <scope>IDENTIFICATION</scope>
</reference>
<comment type="subcellular location">
    <subcellularLocation>
        <location evidence="1">Secreted</location>
    </subcellularLocation>
</comment>
<reference evidence="7" key="2">
    <citation type="journal article" date="2017" name="Sci. Adv.">
        <title>A tail of two voltages: Proteomic comparison of the three electric organs of the electric eel.</title>
        <authorList>
            <person name="Traeger L.L."/>
            <person name="Sabat G."/>
            <person name="Barrett-Wilt G.A."/>
            <person name="Wells G.B."/>
            <person name="Sussman M.R."/>
        </authorList>
    </citation>
    <scope>NUCLEOTIDE SEQUENCE [LARGE SCALE GENOMIC DNA]</scope>
</reference>
<evidence type="ECO:0000256" key="4">
    <source>
        <dbReference type="ARBA" id="ARBA00023157"/>
    </source>
</evidence>
<dbReference type="Ensembl" id="ENSEEET00000046010.2">
    <property type="protein sequence ID" value="ENSEEEP00000045503.2"/>
    <property type="gene ID" value="ENSEEEG00000021466.2"/>
</dbReference>